<name>A0ACB9PGD6_BAUVA</name>
<comment type="caution">
    <text evidence="1">The sequence shown here is derived from an EMBL/GenBank/DDBJ whole genome shotgun (WGS) entry which is preliminary data.</text>
</comment>
<proteinExistence type="predicted"/>
<keyword evidence="2" id="KW-1185">Reference proteome</keyword>
<gene>
    <name evidence="1" type="ORF">L6164_008306</name>
</gene>
<reference evidence="1 2" key="1">
    <citation type="journal article" date="2022" name="DNA Res.">
        <title>Chromosomal-level genome assembly of the orchid tree Bauhinia variegata (Leguminosae; Cercidoideae) supports the allotetraploid origin hypothesis of Bauhinia.</title>
        <authorList>
            <person name="Zhong Y."/>
            <person name="Chen Y."/>
            <person name="Zheng D."/>
            <person name="Pang J."/>
            <person name="Liu Y."/>
            <person name="Luo S."/>
            <person name="Meng S."/>
            <person name="Qian L."/>
            <person name="Wei D."/>
            <person name="Dai S."/>
            <person name="Zhou R."/>
        </authorList>
    </citation>
    <scope>NUCLEOTIDE SEQUENCE [LARGE SCALE GENOMIC DNA]</scope>
    <source>
        <strain evidence="1">BV-YZ2020</strain>
    </source>
</reference>
<evidence type="ECO:0000313" key="1">
    <source>
        <dbReference type="EMBL" id="KAI4347496.1"/>
    </source>
</evidence>
<sequence>MNPMAPFRWFLFIAALCCLFAALHASDGDADPLYKDCVERCQETGCVGNRCFQHCKFSSDGKPIDGPWYMHEPLYLRWKQWDCRSDCRHHCMLAREEERTKLGDKPVKYHGKWPFQRVYGIQEPVAVALSALNLAMQFHGWVSFFIVVYYKLRLRPNKKTYYEYTGLWHIYGILAMNSWFWSAVFHSRDVELTEKLDYSSAVALLGFTLILAILRACNVKEEAARVMVAAPLVAFVTTHILYLNFYRLDYGLNKKVCAAMAVSQLLIWAMWAGVSRHPARWKLWVVVVGGGLAMVLDIYDFPPYKGYVDAHALWHATAIPLTYLWWSFIRDDAEFRTTSLLKKVK</sequence>
<evidence type="ECO:0000313" key="2">
    <source>
        <dbReference type="Proteomes" id="UP000828941"/>
    </source>
</evidence>
<protein>
    <submittedName>
        <fullName evidence="1">Uncharacterized protein</fullName>
    </submittedName>
</protein>
<dbReference type="EMBL" id="CM039429">
    <property type="protein sequence ID" value="KAI4347496.1"/>
    <property type="molecule type" value="Genomic_DNA"/>
</dbReference>
<accession>A0ACB9PGD6</accession>
<organism evidence="1 2">
    <name type="scientific">Bauhinia variegata</name>
    <name type="common">Purple orchid tree</name>
    <name type="synonym">Phanera variegata</name>
    <dbReference type="NCBI Taxonomy" id="167791"/>
    <lineage>
        <taxon>Eukaryota</taxon>
        <taxon>Viridiplantae</taxon>
        <taxon>Streptophyta</taxon>
        <taxon>Embryophyta</taxon>
        <taxon>Tracheophyta</taxon>
        <taxon>Spermatophyta</taxon>
        <taxon>Magnoliopsida</taxon>
        <taxon>eudicotyledons</taxon>
        <taxon>Gunneridae</taxon>
        <taxon>Pentapetalae</taxon>
        <taxon>rosids</taxon>
        <taxon>fabids</taxon>
        <taxon>Fabales</taxon>
        <taxon>Fabaceae</taxon>
        <taxon>Cercidoideae</taxon>
        <taxon>Cercideae</taxon>
        <taxon>Bauhiniinae</taxon>
        <taxon>Bauhinia</taxon>
    </lineage>
</organism>
<dbReference type="Proteomes" id="UP000828941">
    <property type="component" value="Chromosome 4"/>
</dbReference>